<proteinExistence type="predicted"/>
<keyword evidence="2" id="KW-1185">Reference proteome</keyword>
<dbReference type="AlphaFoldDB" id="A0A8D5JEN8"/>
<protein>
    <submittedName>
        <fullName evidence="1">Uncharacterized protein</fullName>
    </submittedName>
</protein>
<gene>
    <name evidence="1" type="ORF">DGMP_34560</name>
</gene>
<accession>A0A8D5JEN8</accession>
<dbReference type="KEGG" id="dbk:DGMP_34560"/>
<evidence type="ECO:0000313" key="2">
    <source>
        <dbReference type="Proteomes" id="UP000826725"/>
    </source>
</evidence>
<dbReference type="EMBL" id="AP024086">
    <property type="protein sequence ID" value="BCL62763.1"/>
    <property type="molecule type" value="Genomic_DNA"/>
</dbReference>
<organism evidence="1 2">
    <name type="scientific">Desulfomarina profundi</name>
    <dbReference type="NCBI Taxonomy" id="2772557"/>
    <lineage>
        <taxon>Bacteria</taxon>
        <taxon>Pseudomonadati</taxon>
        <taxon>Thermodesulfobacteriota</taxon>
        <taxon>Desulfobulbia</taxon>
        <taxon>Desulfobulbales</taxon>
        <taxon>Desulfobulbaceae</taxon>
        <taxon>Desulfomarina</taxon>
    </lineage>
</organism>
<evidence type="ECO:0000313" key="1">
    <source>
        <dbReference type="EMBL" id="BCL62763.1"/>
    </source>
</evidence>
<name>A0A8D5JEN8_9BACT</name>
<dbReference type="RefSeq" id="WP_228855085.1">
    <property type="nucleotide sequence ID" value="NZ_AP024086.1"/>
</dbReference>
<reference evidence="1" key="1">
    <citation type="submission" date="2020-09" db="EMBL/GenBank/DDBJ databases">
        <title>Desulfogranum mesoprofundum gen. nov., sp. nov., a novel mesophilic, sulfate-reducing chemolithoautotroph isolated from a deep-sea hydrothermal vent chimney in the Suiyo Seamount.</title>
        <authorList>
            <person name="Hashimoto Y."/>
            <person name="Nakagawa S."/>
        </authorList>
    </citation>
    <scope>NUCLEOTIDE SEQUENCE</scope>
    <source>
        <strain evidence="1">KT2</strain>
    </source>
</reference>
<dbReference type="Proteomes" id="UP000826725">
    <property type="component" value="Chromosome"/>
</dbReference>
<sequence>MKPHAHALSIILVLITVGVGMAAEKTMNITVKESLSLVENGRRSFLFDYRAGNLYSFDEKSGECARFSFQVPQKTEKFFNSVETKDSGEVSVENGVPVFVKKVLFGQKALVFRTVTSPVLRQYGVDFSPRTVEYFVRRNNDPAWNQLLQVAKNNELFYQQFPLLRQLDPMGLLVFLQGIPLGYREGDNRVFLQFKYDASGSIEELLPEICR</sequence>